<dbReference type="EMBL" id="AAXW01000011">
    <property type="protein sequence ID" value="EAZ91749.1"/>
    <property type="molecule type" value="Genomic_DNA"/>
</dbReference>
<sequence>DQFDWTTFSWDSVDFGSGYEYIALRFWTNGVDETEFQAIDNVSVGSLPQNPKTPPQAYDDHFVTQKNNSLTILGSDLLANDLDPNGQILQITQVNNASDGTVSLDSQGNIFFNPNVNFAGVTSFDYTIQNEQGLLDHATVTINVANDVALGTNLNGIHDWSTQVPFIDRFKSSRQWITQTDGVWDTNEDELLDLDANGWVKSLPALEDTPQYNYVSTIFTQLDQGRYIVLYEGEGEIQYKLGGKIDQAASVHGRDVIDASDNLVITITETDPNQTGDYIRNIRLIPEAYESTYETQTFNPTFLEKTQPFGAVRFMDWMDTNHSTQGEWNERPTLDSSTWSTSGTPVEVMVELANTLDIDPWFTMPHLATDEYVTNFATYVRDNLEPERTVYVEYSNEVWNWQFQQAKWVDQQAKNDPNFDGNWMNWFGKRTTEITQIWDQVFEQTGQKEQVIGVMAAQAANRWTAEQALNYDSWSTENKTHADYGIDAIAIAPYFGLSINSSNEAEIEKWNLDQLFDELTHGGVLSDGHPGGALQRSAEWIESYANLAKQEGLQLLAYEGGQHLVASNNQTITDLFIEANRDPRMGELYKEYFSNWYQQGGGLFMNFNDVGTPSKSGSWGTLESIDQAGSPKYDALMDLINNGIETAQ</sequence>
<dbReference type="Proteomes" id="UP000003781">
    <property type="component" value="Unassembled WGS sequence"/>
</dbReference>
<dbReference type="eggNOG" id="COG1028">
    <property type="taxonomic scope" value="Bacteria"/>
</dbReference>
<reference evidence="1 2" key="1">
    <citation type="submission" date="2007-03" db="EMBL/GenBank/DDBJ databases">
        <authorList>
            <person name="Stal L."/>
            <person name="Ferriera S."/>
            <person name="Johnson J."/>
            <person name="Kravitz S."/>
            <person name="Beeson K."/>
            <person name="Sutton G."/>
            <person name="Rogers Y.-H."/>
            <person name="Friedman R."/>
            <person name="Frazier M."/>
            <person name="Venter J.C."/>
        </authorList>
    </citation>
    <scope>NUCLEOTIDE SEQUENCE [LARGE SCALE GENOMIC DNA]</scope>
    <source>
        <strain evidence="1 2">CCY0110</strain>
    </source>
</reference>
<proteinExistence type="predicted"/>
<dbReference type="AlphaFoldDB" id="A3INU7"/>
<accession>A3INU7</accession>
<evidence type="ECO:0000313" key="1">
    <source>
        <dbReference type="EMBL" id="EAZ91749.1"/>
    </source>
</evidence>
<comment type="caution">
    <text evidence="1">The sequence shown here is derived from an EMBL/GenBank/DDBJ whole genome shotgun (WGS) entry which is preliminary data.</text>
</comment>
<dbReference type="Pfam" id="PF17963">
    <property type="entry name" value="Big_9"/>
    <property type="match status" value="1"/>
</dbReference>
<keyword evidence="2" id="KW-1185">Reference proteome</keyword>
<evidence type="ECO:0000313" key="2">
    <source>
        <dbReference type="Proteomes" id="UP000003781"/>
    </source>
</evidence>
<organism evidence="1 2">
    <name type="scientific">Crocosphaera chwakensis CCY0110</name>
    <dbReference type="NCBI Taxonomy" id="391612"/>
    <lineage>
        <taxon>Bacteria</taxon>
        <taxon>Bacillati</taxon>
        <taxon>Cyanobacteriota</taxon>
        <taxon>Cyanophyceae</taxon>
        <taxon>Oscillatoriophycideae</taxon>
        <taxon>Chroococcales</taxon>
        <taxon>Aphanothecaceae</taxon>
        <taxon>Crocosphaera</taxon>
        <taxon>Crocosphaera chwakensis</taxon>
    </lineage>
</organism>
<dbReference type="RefSeq" id="WP_008275069.1">
    <property type="nucleotide sequence ID" value="NZ_AAXW01000011.1"/>
</dbReference>
<dbReference type="Gene3D" id="2.60.40.2810">
    <property type="match status" value="1"/>
</dbReference>
<feature type="non-terminal residue" evidence="1">
    <location>
        <position position="1"/>
    </location>
</feature>
<name>A3INU7_9CHRO</name>
<protein>
    <submittedName>
        <fullName evidence="1">Cellulose-binding domain protein</fullName>
    </submittedName>
</protein>
<gene>
    <name evidence="1" type="ORF">CY0110_07309</name>
</gene>